<dbReference type="AlphaFoldDB" id="A0AAV8SMQ3"/>
<dbReference type="InterPro" id="IPR058939">
    <property type="entry name" value="Mtase_EDM2"/>
</dbReference>
<feature type="domain" description="DM2" evidence="1">
    <location>
        <begin position="14"/>
        <end position="64"/>
    </location>
</feature>
<dbReference type="Pfam" id="PF26055">
    <property type="entry name" value="Mtase_EDM2"/>
    <property type="match status" value="1"/>
</dbReference>
<comment type="caution">
    <text evidence="2">The sequence shown here is derived from an EMBL/GenBank/DDBJ whole genome shotgun (WGS) entry which is preliminary data.</text>
</comment>
<organism evidence="2 3">
    <name type="scientific">Erythroxylum novogranatense</name>
    <dbReference type="NCBI Taxonomy" id="1862640"/>
    <lineage>
        <taxon>Eukaryota</taxon>
        <taxon>Viridiplantae</taxon>
        <taxon>Streptophyta</taxon>
        <taxon>Embryophyta</taxon>
        <taxon>Tracheophyta</taxon>
        <taxon>Spermatophyta</taxon>
        <taxon>Magnoliopsida</taxon>
        <taxon>eudicotyledons</taxon>
        <taxon>Gunneridae</taxon>
        <taxon>Pentapetalae</taxon>
        <taxon>rosids</taxon>
        <taxon>fabids</taxon>
        <taxon>Malpighiales</taxon>
        <taxon>Erythroxylaceae</taxon>
        <taxon>Erythroxylum</taxon>
    </lineage>
</organism>
<dbReference type="PANTHER" id="PTHR46235:SF3">
    <property type="entry name" value="PHD FINGER-CONTAINING PROTEIN DDB_G0268158"/>
    <property type="match status" value="1"/>
</dbReference>
<evidence type="ECO:0000259" key="1">
    <source>
        <dbReference type="Pfam" id="PF26055"/>
    </source>
</evidence>
<dbReference type="Proteomes" id="UP001159364">
    <property type="component" value="Linkage Group LG10"/>
</dbReference>
<proteinExistence type="predicted"/>
<name>A0AAV8SMQ3_9ROSI</name>
<evidence type="ECO:0000313" key="3">
    <source>
        <dbReference type="Proteomes" id="UP001159364"/>
    </source>
</evidence>
<evidence type="ECO:0000313" key="2">
    <source>
        <dbReference type="EMBL" id="KAJ8753591.1"/>
    </source>
</evidence>
<accession>A0AAV8SMQ3</accession>
<reference evidence="2 3" key="1">
    <citation type="submission" date="2021-09" db="EMBL/GenBank/DDBJ databases">
        <title>Genomic insights and catalytic innovation underlie evolution of tropane alkaloids biosynthesis.</title>
        <authorList>
            <person name="Wang Y.-J."/>
            <person name="Tian T."/>
            <person name="Huang J.-P."/>
            <person name="Huang S.-X."/>
        </authorList>
    </citation>
    <scope>NUCLEOTIDE SEQUENCE [LARGE SCALE GENOMIC DNA]</scope>
    <source>
        <strain evidence="2">KIB-2018</strain>
        <tissue evidence="2">Leaf</tissue>
    </source>
</reference>
<gene>
    <name evidence="2" type="ORF">K2173_022832</name>
</gene>
<sequence length="131" mass="14623">MYDASGVRLHAGRQAENDFNFERRDWMTVHPVELPTSGSRLIMGLNPPFGVEVVLANKFIETSLCSSDDWRYAAEQFVKRLPDKGISYVNDVATLNIFNAGSECKFSKLTLDGVDLMGERLAQEEVAVGNH</sequence>
<dbReference type="PANTHER" id="PTHR46235">
    <property type="entry name" value="PHD FINGER-CONTAINING PROTEIN DDB_G0268158"/>
    <property type="match status" value="1"/>
</dbReference>
<keyword evidence="3" id="KW-1185">Reference proteome</keyword>
<dbReference type="EMBL" id="JAIWQS010000010">
    <property type="protein sequence ID" value="KAJ8753591.1"/>
    <property type="molecule type" value="Genomic_DNA"/>
</dbReference>
<protein>
    <recommendedName>
        <fullName evidence="1">DM2 domain-containing protein</fullName>
    </recommendedName>
</protein>